<dbReference type="EMBL" id="OK337614">
    <property type="protein sequence ID" value="UNP64487.1"/>
    <property type="molecule type" value="Genomic_DNA"/>
</dbReference>
<proteinExistence type="predicted"/>
<accession>A0A9Q8QWW8</accession>
<protein>
    <submittedName>
        <fullName evidence="1">Member of UL95 family</fullName>
    </submittedName>
</protein>
<reference evidence="1" key="1">
    <citation type="submission" date="2021-09" db="EMBL/GenBank/DDBJ databases">
        <title>The complete genome of the Saguinine gammaherpesvirus 1 (SgGHV-1).</title>
        <authorList>
            <person name="Marti-Carreras J."/>
            <person name="Maes P."/>
        </authorList>
    </citation>
    <scope>NUCLEOTIDE SEQUENCE</scope>
    <source>
        <strain evidence="1">S338D</strain>
    </source>
</reference>
<dbReference type="Pfam" id="PF03038">
    <property type="entry name" value="Herpes_UL95"/>
    <property type="match status" value="1"/>
</dbReference>
<evidence type="ECO:0000313" key="1">
    <source>
        <dbReference type="EMBL" id="UNP64487.1"/>
    </source>
</evidence>
<name>A0A9Q8QWW8_9GAMA</name>
<organism evidence="1 2">
    <name type="scientific">Saguinine gammaherpesvirus 1</name>
    <dbReference type="NCBI Taxonomy" id="2169901"/>
    <lineage>
        <taxon>Viruses</taxon>
        <taxon>Duplodnaviria</taxon>
        <taxon>Heunggongvirae</taxon>
        <taxon>Peploviricota</taxon>
        <taxon>Herviviricetes</taxon>
        <taxon>Herpesvirales</taxon>
        <taxon>Orthoherpesviridae</taxon>
        <taxon>Gammaherpesvirinae</taxon>
    </lineage>
</organism>
<dbReference type="Proteomes" id="UP001142430">
    <property type="component" value="Segment"/>
</dbReference>
<dbReference type="InterPro" id="IPR004280">
    <property type="entry name" value="Herpes_UL95"/>
</dbReference>
<evidence type="ECO:0000313" key="2">
    <source>
        <dbReference type="Proteomes" id="UP001142430"/>
    </source>
</evidence>
<sequence length="318" mass="36518">MDPLVDLVAQGDPEIKKRFKAAVNLSIELSETLPGQFKLIETPINSFLLVTNVLPNDKHTVYNPVPKLDFSNIKLPRLHKLNRICGYELENEPQCFKMNVTIPKNMSLCYDSLTWKKALQLDKTDLIQTVMDQMSDPKNWVGEFTEDPYPLLWLMFYGPNSFCEMEDCLYLKKMHRLGPILFPPSMYKPNEDISSFMNHLCYYVKVLYYNKDLDLPEIIAQVSRDRLFQAIAKLKSLDDSCAYISKKCLICHLYDQNEDVLNGVDISNCPILISGESGQYINDTVTIQRTCGGDTFIVPLYNIDKMLEHLPQITHGAD</sequence>